<protein>
    <recommendedName>
        <fullName evidence="2">TTF-type domain-containing protein</fullName>
    </recommendedName>
</protein>
<dbReference type="Proteomes" id="UP000663864">
    <property type="component" value="Unassembled WGS sequence"/>
</dbReference>
<dbReference type="PANTHER" id="PTHR45749:SF21">
    <property type="entry name" value="DUF4371 DOMAIN-CONTAINING PROTEIN"/>
    <property type="match status" value="1"/>
</dbReference>
<dbReference type="AlphaFoldDB" id="A0A814WE42"/>
<accession>A0A814WE42</accession>
<evidence type="ECO:0000259" key="2">
    <source>
        <dbReference type="SMART" id="SM00597"/>
    </source>
</evidence>
<feature type="domain" description="TTF-type" evidence="2">
    <location>
        <begin position="60"/>
        <end position="164"/>
    </location>
</feature>
<proteinExistence type="predicted"/>
<feature type="region of interest" description="Disordered" evidence="1">
    <location>
        <begin position="1"/>
        <end position="27"/>
    </location>
</feature>
<evidence type="ECO:0000256" key="1">
    <source>
        <dbReference type="SAM" id="MobiDB-lite"/>
    </source>
</evidence>
<dbReference type="EMBL" id="CAJNOT010001448">
    <property type="protein sequence ID" value="CAF1201151.1"/>
    <property type="molecule type" value="Genomic_DNA"/>
</dbReference>
<dbReference type="PANTHER" id="PTHR45749">
    <property type="match status" value="1"/>
</dbReference>
<evidence type="ECO:0000313" key="3">
    <source>
        <dbReference type="EMBL" id="CAF1201151.1"/>
    </source>
</evidence>
<dbReference type="InterPro" id="IPR025398">
    <property type="entry name" value="DUF4371"/>
</dbReference>
<evidence type="ECO:0000313" key="4">
    <source>
        <dbReference type="Proteomes" id="UP000663864"/>
    </source>
</evidence>
<gene>
    <name evidence="3" type="ORF">ZHD862_LOCUS22850</name>
</gene>
<name>A0A814WE42_9BILA</name>
<reference evidence="3" key="1">
    <citation type="submission" date="2021-02" db="EMBL/GenBank/DDBJ databases">
        <authorList>
            <person name="Nowell W R."/>
        </authorList>
    </citation>
    <scope>NUCLEOTIDE SEQUENCE</scope>
</reference>
<dbReference type="Pfam" id="PF14291">
    <property type="entry name" value="DUF4371"/>
    <property type="match status" value="1"/>
</dbReference>
<dbReference type="SMART" id="SM00597">
    <property type="entry name" value="ZnF_TTF"/>
    <property type="match status" value="1"/>
</dbReference>
<comment type="caution">
    <text evidence="3">The sequence shown here is derived from an EMBL/GenBank/DDBJ whole genome shotgun (WGS) entry which is preliminary data.</text>
</comment>
<dbReference type="InterPro" id="IPR006580">
    <property type="entry name" value="Znf_TTF"/>
</dbReference>
<organism evidence="3 4">
    <name type="scientific">Rotaria sordida</name>
    <dbReference type="NCBI Taxonomy" id="392033"/>
    <lineage>
        <taxon>Eukaryota</taxon>
        <taxon>Metazoa</taxon>
        <taxon>Spiralia</taxon>
        <taxon>Gnathifera</taxon>
        <taxon>Rotifera</taxon>
        <taxon>Eurotatoria</taxon>
        <taxon>Bdelloidea</taxon>
        <taxon>Philodinida</taxon>
        <taxon>Philodinidae</taxon>
        <taxon>Rotaria</taxon>
    </lineage>
</organism>
<sequence>MSNKGGKRNNSESSFLQNCRDPSDNKKYNDDELRYLASCGPYRDLNLSYPQNPELKKNNKQCSFTTNWCNDFPYLEYSLKKDAVFCFCCRLFGSGPGSEKSQQAWISTGVSSWSKMTGQDGKLVKHFKSTSHMTAENRLLNFSQKKTNIDLMLNAGRRAADQKREEVLKLNEKIVITLLDVARFLARQSLAFRGNANSEGNFVAAVNLMRRRDPVLDQWFKDSNLRPYHCNYLHHDSQNEFLELLGSAVHKSILKDINDAPFISITTDSTMDASHKEIYTIIVRFVKNFNVQERIVSAAELNSKELFNFFTGSIKRFFLFCEQLSSSSYGLLLKDLSKTRWSNRYEAVRAVIVSYKEIINTLQKLSEDNVEKNTQQTAKNLRNKNLMASINALIVHLQKIQMDILATMDIIEDTVRLLHQMYDDDKTLDAIIEISKKDLEKHNVNIDLDYEFQRLQRRNKNLKSIYDHYRNLNIIYRY</sequence>